<name>A0A2M9ZW72_9LEPT</name>
<dbReference type="EMBL" id="NPEA01000008">
    <property type="protein sequence ID" value="PJZ76221.1"/>
    <property type="molecule type" value="Genomic_DNA"/>
</dbReference>
<keyword evidence="1" id="KW-1133">Transmembrane helix</keyword>
<feature type="transmembrane region" description="Helical" evidence="1">
    <location>
        <begin position="9"/>
        <end position="29"/>
    </location>
</feature>
<proteinExistence type="predicted"/>
<dbReference type="RefSeq" id="WP_100769464.1">
    <property type="nucleotide sequence ID" value="NZ_NPEA01000008.1"/>
</dbReference>
<protein>
    <submittedName>
        <fullName evidence="2">Uncharacterized protein</fullName>
    </submittedName>
</protein>
<reference evidence="2 3" key="1">
    <citation type="submission" date="2017-07" db="EMBL/GenBank/DDBJ databases">
        <title>Leptospira spp. isolated from tropical soils.</title>
        <authorList>
            <person name="Thibeaux R."/>
            <person name="Iraola G."/>
            <person name="Ferres I."/>
            <person name="Bierque E."/>
            <person name="Girault D."/>
            <person name="Soupe-Gilbert M.-E."/>
            <person name="Picardeau M."/>
            <person name="Goarant C."/>
        </authorList>
    </citation>
    <scope>NUCLEOTIDE SEQUENCE [LARGE SCALE GENOMIC DNA]</scope>
    <source>
        <strain evidence="2 3">ES4-C-A1</strain>
    </source>
</reference>
<comment type="caution">
    <text evidence="2">The sequence shown here is derived from an EMBL/GenBank/DDBJ whole genome shotgun (WGS) entry which is preliminary data.</text>
</comment>
<keyword evidence="1" id="KW-0812">Transmembrane</keyword>
<evidence type="ECO:0000313" key="2">
    <source>
        <dbReference type="EMBL" id="PJZ76221.1"/>
    </source>
</evidence>
<keyword evidence="1" id="KW-0472">Membrane</keyword>
<dbReference type="AlphaFoldDB" id="A0A2M9ZW72"/>
<sequence length="176" mass="20432">MIEHHVKKLILLFLYFCINSCATIFYFTFGERIDTYGLANTQVLIPLATIKNLQIEHNFTCTAPSDQYVVIISFKDIEDAREELTNELTNIARLIKFVVESERGEVVVSSSEFASLERIGPYYFAKMGIRITSTFFRMNWRDHYKVKVIFPSSIKNLSKYDLVFSIGSLSMDYYTL</sequence>
<evidence type="ECO:0000313" key="3">
    <source>
        <dbReference type="Proteomes" id="UP000231843"/>
    </source>
</evidence>
<dbReference type="Proteomes" id="UP000231843">
    <property type="component" value="Unassembled WGS sequence"/>
</dbReference>
<keyword evidence="3" id="KW-1185">Reference proteome</keyword>
<organism evidence="2 3">
    <name type="scientific">Leptospira neocaledonica</name>
    <dbReference type="NCBI Taxonomy" id="2023192"/>
    <lineage>
        <taxon>Bacteria</taxon>
        <taxon>Pseudomonadati</taxon>
        <taxon>Spirochaetota</taxon>
        <taxon>Spirochaetia</taxon>
        <taxon>Leptospirales</taxon>
        <taxon>Leptospiraceae</taxon>
        <taxon>Leptospira</taxon>
    </lineage>
</organism>
<evidence type="ECO:0000256" key="1">
    <source>
        <dbReference type="SAM" id="Phobius"/>
    </source>
</evidence>
<gene>
    <name evidence="2" type="ORF">CH365_15485</name>
</gene>
<accession>A0A2M9ZW72</accession>